<organism evidence="3 4">
    <name type="scientific">Artemisia annua</name>
    <name type="common">Sweet wormwood</name>
    <dbReference type="NCBI Taxonomy" id="35608"/>
    <lineage>
        <taxon>Eukaryota</taxon>
        <taxon>Viridiplantae</taxon>
        <taxon>Streptophyta</taxon>
        <taxon>Embryophyta</taxon>
        <taxon>Tracheophyta</taxon>
        <taxon>Spermatophyta</taxon>
        <taxon>Magnoliopsida</taxon>
        <taxon>eudicotyledons</taxon>
        <taxon>Gunneridae</taxon>
        <taxon>Pentapetalae</taxon>
        <taxon>asterids</taxon>
        <taxon>campanulids</taxon>
        <taxon>Asterales</taxon>
        <taxon>Asteraceae</taxon>
        <taxon>Asteroideae</taxon>
        <taxon>Anthemideae</taxon>
        <taxon>Artemisiinae</taxon>
        <taxon>Artemisia</taxon>
    </lineage>
</organism>
<dbReference type="GO" id="GO:0000055">
    <property type="term" value="P:ribosomal large subunit export from nucleus"/>
    <property type="evidence" value="ECO:0007669"/>
    <property type="project" value="TreeGrafter"/>
</dbReference>
<keyword evidence="2" id="KW-0067">ATP-binding</keyword>
<dbReference type="PANTHER" id="PTHR48103:SF2">
    <property type="entry name" value="MIDASIN"/>
    <property type="match status" value="1"/>
</dbReference>
<name>A0A2U1L090_ARTAN</name>
<dbReference type="GO" id="GO:0005524">
    <property type="term" value="F:ATP binding"/>
    <property type="evidence" value="ECO:0007669"/>
    <property type="project" value="UniProtKB-KW"/>
</dbReference>
<dbReference type="GO" id="GO:0030687">
    <property type="term" value="C:preribosome, large subunit precursor"/>
    <property type="evidence" value="ECO:0007669"/>
    <property type="project" value="TreeGrafter"/>
</dbReference>
<accession>A0A2U1L090</accession>
<protein>
    <submittedName>
        <fullName evidence="3">AAA+ ATPase domain-containing protein</fullName>
    </submittedName>
</protein>
<reference evidence="3 4" key="1">
    <citation type="journal article" date="2018" name="Mol. Plant">
        <title>The genome of Artemisia annua provides insight into the evolution of Asteraceae family and artemisinin biosynthesis.</title>
        <authorList>
            <person name="Shen Q."/>
            <person name="Zhang L."/>
            <person name="Liao Z."/>
            <person name="Wang S."/>
            <person name="Yan T."/>
            <person name="Shi P."/>
            <person name="Liu M."/>
            <person name="Fu X."/>
            <person name="Pan Q."/>
            <person name="Wang Y."/>
            <person name="Lv Z."/>
            <person name="Lu X."/>
            <person name="Zhang F."/>
            <person name="Jiang W."/>
            <person name="Ma Y."/>
            <person name="Chen M."/>
            <person name="Hao X."/>
            <person name="Li L."/>
            <person name="Tang Y."/>
            <person name="Lv G."/>
            <person name="Zhou Y."/>
            <person name="Sun X."/>
            <person name="Brodelius P.E."/>
            <person name="Rose J.K.C."/>
            <person name="Tang K."/>
        </authorList>
    </citation>
    <scope>NUCLEOTIDE SEQUENCE [LARGE SCALE GENOMIC DNA]</scope>
    <source>
        <strain evidence="4">cv. Huhao1</strain>
        <tissue evidence="3">Leaf</tissue>
    </source>
</reference>
<gene>
    <name evidence="3" type="ORF">CTI12_AA544890</name>
</gene>
<dbReference type="GO" id="GO:0005634">
    <property type="term" value="C:nucleus"/>
    <property type="evidence" value="ECO:0007669"/>
    <property type="project" value="TreeGrafter"/>
</dbReference>
<dbReference type="Proteomes" id="UP000245207">
    <property type="component" value="Unassembled WGS sequence"/>
</dbReference>
<dbReference type="GO" id="GO:0000027">
    <property type="term" value="P:ribosomal large subunit assembly"/>
    <property type="evidence" value="ECO:0007669"/>
    <property type="project" value="TreeGrafter"/>
</dbReference>
<dbReference type="EMBL" id="PKPP01012425">
    <property type="protein sequence ID" value="PWA42416.1"/>
    <property type="molecule type" value="Genomic_DNA"/>
</dbReference>
<dbReference type="STRING" id="35608.A0A2U1L090"/>
<evidence type="ECO:0000313" key="3">
    <source>
        <dbReference type="EMBL" id="PWA42416.1"/>
    </source>
</evidence>
<dbReference type="AlphaFoldDB" id="A0A2U1L090"/>
<evidence type="ECO:0000313" key="4">
    <source>
        <dbReference type="Proteomes" id="UP000245207"/>
    </source>
</evidence>
<dbReference type="OrthoDB" id="5186at2759"/>
<keyword evidence="4" id="KW-1185">Reference proteome</keyword>
<dbReference type="PANTHER" id="PTHR48103">
    <property type="entry name" value="MIDASIN-RELATED"/>
    <property type="match status" value="1"/>
</dbReference>
<keyword evidence="1" id="KW-0547">Nucleotide-binding</keyword>
<proteinExistence type="predicted"/>
<evidence type="ECO:0000256" key="1">
    <source>
        <dbReference type="ARBA" id="ARBA00022741"/>
    </source>
</evidence>
<comment type="caution">
    <text evidence="3">The sequence shown here is derived from an EMBL/GenBank/DDBJ whole genome shotgun (WGS) entry which is preliminary data.</text>
</comment>
<evidence type="ECO:0000256" key="2">
    <source>
        <dbReference type="ARBA" id="ARBA00022840"/>
    </source>
</evidence>
<sequence>MNIPLAKAMSGWQFLLNRVRNLQETVAQFALSAQLDLIIALVSTCGKRWSLNPGLLYLMKYKLDLIPNAGQLWFPLYSVLRQTDSADCQFIMTMETSKRTREKFKKLIQKYTDVLKQPVMLIFTEEAARRGIDTMANHVPTTSSDTFDKYKQVLDVACHETLFKNKKRFIWSPTWRNKVDLAMEDMRLEALLSLTNNVSLLMKLKDEKKRSVATNRAYSDLLKLLDDCGLAKHRSWFTEAKTHNCLLAESLRLLWSGGNKWLRIAKPMRSRFMKRYKAFLAKNLVMMNELDIKEEFLDTNAAAVDIQSLHRGWVLGHTSLIGQYSPFGSSFEFLFMEEWERWDSFLRLLAIEIPTKLPSDNHFNPENSVTFLNIDPRKLRPRLLAIEIPTKLPSDNHFNPENSVTFLNIDPRKLRPRLQLPVG</sequence>